<gene>
    <name evidence="9" type="ORF">H8B15_16675</name>
</gene>
<evidence type="ECO:0000259" key="8">
    <source>
        <dbReference type="PROSITE" id="PS50059"/>
    </source>
</evidence>
<organism evidence="9 10">
    <name type="scientific">Hymenobacter citatus</name>
    <dbReference type="NCBI Taxonomy" id="2763506"/>
    <lineage>
        <taxon>Bacteria</taxon>
        <taxon>Pseudomonadati</taxon>
        <taxon>Bacteroidota</taxon>
        <taxon>Cytophagia</taxon>
        <taxon>Cytophagales</taxon>
        <taxon>Hymenobacteraceae</taxon>
        <taxon>Hymenobacter</taxon>
    </lineage>
</organism>
<keyword evidence="10" id="KW-1185">Reference proteome</keyword>
<feature type="domain" description="PPIase FKBP-type" evidence="8">
    <location>
        <begin position="54"/>
        <end position="149"/>
    </location>
</feature>
<dbReference type="Proteomes" id="UP000622017">
    <property type="component" value="Unassembled WGS sequence"/>
</dbReference>
<dbReference type="PROSITE" id="PS50059">
    <property type="entry name" value="FKBP_PPIASE"/>
    <property type="match status" value="1"/>
</dbReference>
<keyword evidence="4 5" id="KW-0413">Isomerase</keyword>
<feature type="chain" id="PRO_5045911219" description="Peptidyl-prolyl cis-trans isomerase" evidence="7">
    <location>
        <begin position="25"/>
        <end position="149"/>
    </location>
</feature>
<dbReference type="PANTHER" id="PTHR43811">
    <property type="entry name" value="FKBP-TYPE PEPTIDYL-PROLYL CIS-TRANS ISOMERASE FKPA"/>
    <property type="match status" value="1"/>
</dbReference>
<reference evidence="9 10" key="1">
    <citation type="submission" date="2020-08" db="EMBL/GenBank/DDBJ databases">
        <title>Hymenobacter sp.</title>
        <authorList>
            <person name="Kim M.K."/>
        </authorList>
    </citation>
    <scope>NUCLEOTIDE SEQUENCE [LARGE SCALE GENOMIC DNA]</scope>
    <source>
        <strain evidence="9 10">BT507</strain>
    </source>
</reference>
<dbReference type="GO" id="GO:0016853">
    <property type="term" value="F:isomerase activity"/>
    <property type="evidence" value="ECO:0007669"/>
    <property type="project" value="UniProtKB-KW"/>
</dbReference>
<evidence type="ECO:0000256" key="6">
    <source>
        <dbReference type="RuleBase" id="RU003915"/>
    </source>
</evidence>
<keyword evidence="7" id="KW-0732">Signal</keyword>
<dbReference type="InterPro" id="IPR001179">
    <property type="entry name" value="PPIase_FKBP_dom"/>
</dbReference>
<dbReference type="SUPFAM" id="SSF54534">
    <property type="entry name" value="FKBP-like"/>
    <property type="match status" value="1"/>
</dbReference>
<evidence type="ECO:0000256" key="3">
    <source>
        <dbReference type="ARBA" id="ARBA00023110"/>
    </source>
</evidence>
<evidence type="ECO:0000256" key="1">
    <source>
        <dbReference type="ARBA" id="ARBA00000971"/>
    </source>
</evidence>
<dbReference type="PANTHER" id="PTHR43811:SF19">
    <property type="entry name" value="39 KDA FK506-BINDING NUCLEAR PROTEIN"/>
    <property type="match status" value="1"/>
</dbReference>
<comment type="similarity">
    <text evidence="2 6">Belongs to the FKBP-type PPIase family.</text>
</comment>
<sequence length="149" mass="16208">MIAQRWWACWLCLSLLFSTLTVVAQTPPADTVQTASGLRYSITTLGTGPTPQAGDKLVVEYSGFLPNGKVFDSSVVDGHPLRLRVGRGEVIKGWDEVLLLLPAGTRARVWIPAALAYGAKGARDPDDDSRYLIPPNTDLVFDLTVVKVR</sequence>
<dbReference type="EMBL" id="JACSCY010000015">
    <property type="protein sequence ID" value="MBC6612559.1"/>
    <property type="molecule type" value="Genomic_DNA"/>
</dbReference>
<evidence type="ECO:0000256" key="4">
    <source>
        <dbReference type="ARBA" id="ARBA00023235"/>
    </source>
</evidence>
<comment type="catalytic activity">
    <reaction evidence="1 5 6">
        <text>[protein]-peptidylproline (omega=180) = [protein]-peptidylproline (omega=0)</text>
        <dbReference type="Rhea" id="RHEA:16237"/>
        <dbReference type="Rhea" id="RHEA-COMP:10747"/>
        <dbReference type="Rhea" id="RHEA-COMP:10748"/>
        <dbReference type="ChEBI" id="CHEBI:83833"/>
        <dbReference type="ChEBI" id="CHEBI:83834"/>
        <dbReference type="EC" id="5.2.1.8"/>
    </reaction>
</comment>
<keyword evidence="3 5" id="KW-0697">Rotamase</keyword>
<evidence type="ECO:0000313" key="10">
    <source>
        <dbReference type="Proteomes" id="UP000622017"/>
    </source>
</evidence>
<evidence type="ECO:0000256" key="2">
    <source>
        <dbReference type="ARBA" id="ARBA00006577"/>
    </source>
</evidence>
<proteinExistence type="inferred from homology"/>
<accession>A0ABR7MN97</accession>
<feature type="signal peptide" evidence="7">
    <location>
        <begin position="1"/>
        <end position="24"/>
    </location>
</feature>
<evidence type="ECO:0000256" key="5">
    <source>
        <dbReference type="PROSITE-ProRule" id="PRU00277"/>
    </source>
</evidence>
<comment type="caution">
    <text evidence="9">The sequence shown here is derived from an EMBL/GenBank/DDBJ whole genome shotgun (WGS) entry which is preliminary data.</text>
</comment>
<name>A0ABR7MN97_9BACT</name>
<evidence type="ECO:0000313" key="9">
    <source>
        <dbReference type="EMBL" id="MBC6612559.1"/>
    </source>
</evidence>
<evidence type="ECO:0000256" key="7">
    <source>
        <dbReference type="SAM" id="SignalP"/>
    </source>
</evidence>
<protein>
    <recommendedName>
        <fullName evidence="6">Peptidyl-prolyl cis-trans isomerase</fullName>
        <ecNumber evidence="6">5.2.1.8</ecNumber>
    </recommendedName>
</protein>
<dbReference type="InterPro" id="IPR046357">
    <property type="entry name" value="PPIase_dom_sf"/>
</dbReference>
<dbReference type="Pfam" id="PF00254">
    <property type="entry name" value="FKBP_C"/>
    <property type="match status" value="1"/>
</dbReference>
<dbReference type="EC" id="5.2.1.8" evidence="6"/>
<dbReference type="Gene3D" id="3.10.50.40">
    <property type="match status" value="1"/>
</dbReference>